<dbReference type="SUPFAM" id="SSF53067">
    <property type="entry name" value="Actin-like ATPase domain"/>
    <property type="match status" value="1"/>
</dbReference>
<comment type="catalytic activity">
    <reaction evidence="1">
        <text>1,6-anhydro-N-acetyl-beta-muramate + ATP + H2O = N-acetyl-D-muramate 6-phosphate + ADP + H(+)</text>
        <dbReference type="Rhea" id="RHEA:24952"/>
        <dbReference type="ChEBI" id="CHEBI:15377"/>
        <dbReference type="ChEBI" id="CHEBI:15378"/>
        <dbReference type="ChEBI" id="CHEBI:30616"/>
        <dbReference type="ChEBI" id="CHEBI:58690"/>
        <dbReference type="ChEBI" id="CHEBI:58722"/>
        <dbReference type="ChEBI" id="CHEBI:456216"/>
        <dbReference type="EC" id="2.7.1.170"/>
    </reaction>
</comment>
<dbReference type="UniPathway" id="UPA00343"/>
<dbReference type="Proteomes" id="UP000054715">
    <property type="component" value="Unassembled WGS sequence"/>
</dbReference>
<dbReference type="GO" id="GO:0005524">
    <property type="term" value="F:ATP binding"/>
    <property type="evidence" value="ECO:0007669"/>
    <property type="project" value="UniProtKB-UniRule"/>
</dbReference>
<dbReference type="InterPro" id="IPR043129">
    <property type="entry name" value="ATPase_NBD"/>
</dbReference>
<dbReference type="Pfam" id="PF03702">
    <property type="entry name" value="AnmK"/>
    <property type="match status" value="1"/>
</dbReference>
<dbReference type="PANTHER" id="PTHR30605">
    <property type="entry name" value="ANHYDRO-N-ACETYLMURAMIC ACID KINASE"/>
    <property type="match status" value="1"/>
</dbReference>
<dbReference type="AlphaFoldDB" id="A0A0W0UP80"/>
<dbReference type="NCBIfam" id="NF007139">
    <property type="entry name" value="PRK09585.1-3"/>
    <property type="match status" value="1"/>
</dbReference>
<dbReference type="GO" id="GO:0097175">
    <property type="term" value="P:1,6-anhydro-N-acetyl-beta-muramic acid catabolic process"/>
    <property type="evidence" value="ECO:0007669"/>
    <property type="project" value="UniProtKB-UniRule"/>
</dbReference>
<accession>A0A0W0UP80</accession>
<name>A0A0W0UP80_9GAMM</name>
<dbReference type="GO" id="GO:0009254">
    <property type="term" value="P:peptidoglycan turnover"/>
    <property type="evidence" value="ECO:0007669"/>
    <property type="project" value="UniProtKB-UniRule"/>
</dbReference>
<evidence type="ECO:0000256" key="1">
    <source>
        <dbReference type="HAMAP-Rule" id="MF_01270"/>
    </source>
</evidence>
<keyword evidence="1 2" id="KW-0418">Kinase</keyword>
<dbReference type="RefSeq" id="WP_238583690.1">
    <property type="nucleotide sequence ID" value="NZ_CAAAJF010000006.1"/>
</dbReference>
<dbReference type="EMBL" id="LNYG01000012">
    <property type="protein sequence ID" value="KTD09453.1"/>
    <property type="molecule type" value="Genomic_DNA"/>
</dbReference>
<comment type="caution">
    <text evidence="2">The sequence shown here is derived from an EMBL/GenBank/DDBJ whole genome shotgun (WGS) entry which is preliminary data.</text>
</comment>
<dbReference type="Gene3D" id="3.30.420.40">
    <property type="match status" value="2"/>
</dbReference>
<comment type="pathway">
    <text evidence="1">Cell wall biogenesis; peptidoglycan recycling.</text>
</comment>
<feature type="binding site" evidence="1">
    <location>
        <begin position="18"/>
        <end position="25"/>
    </location>
    <ligand>
        <name>ATP</name>
        <dbReference type="ChEBI" id="CHEBI:30616"/>
    </ligand>
</feature>
<dbReference type="InterPro" id="IPR005338">
    <property type="entry name" value="Anhydro_N_Ac-Mur_kinase"/>
</dbReference>
<dbReference type="PATRIC" id="fig|455.5.peg.854"/>
<dbReference type="HAMAP" id="MF_01270">
    <property type="entry name" value="AnhMurNAc_kinase"/>
    <property type="match status" value="1"/>
</dbReference>
<dbReference type="EC" id="2.7.1.170" evidence="1"/>
<reference evidence="2 3" key="1">
    <citation type="submission" date="2015-11" db="EMBL/GenBank/DDBJ databases">
        <title>Genomic analysis of 38 Legionella species identifies large and diverse effector repertoires.</title>
        <authorList>
            <person name="Burstein D."/>
            <person name="Amaro F."/>
            <person name="Zusman T."/>
            <person name="Lifshitz Z."/>
            <person name="Cohen O."/>
            <person name="Gilbert J.A."/>
            <person name="Pupko T."/>
            <person name="Shuman H.A."/>
            <person name="Segal G."/>
        </authorList>
    </citation>
    <scope>NUCLEOTIDE SEQUENCE [LARGE SCALE GENOMIC DNA]</scope>
    <source>
        <strain evidence="2 3">JA-26-G1-E2</strain>
    </source>
</reference>
<evidence type="ECO:0000313" key="2">
    <source>
        <dbReference type="EMBL" id="KTD09453.1"/>
    </source>
</evidence>
<dbReference type="PANTHER" id="PTHR30605:SF0">
    <property type="entry name" value="ANHYDRO-N-ACETYLMURAMIC ACID KINASE"/>
    <property type="match status" value="1"/>
</dbReference>
<comment type="pathway">
    <text evidence="1">Amino-sugar metabolism; 1,6-anhydro-N-acetylmuramate degradation.</text>
</comment>
<comment type="function">
    <text evidence="1">Catalyzes the specific phosphorylation of 1,6-anhydro-N-acetylmuramic acid (anhMurNAc) with the simultaneous cleavage of the 1,6-anhydro ring, generating MurNAc-6-P. Is required for the utilization of anhMurNAc either imported from the medium or derived from its own cell wall murein, and thus plays a role in cell wall recycling.</text>
</comment>
<sequence>MMITTPKHEKIYIGLMSGTSMDGIDAAMIELESNSFIAGITKPYSQKAKDFLEQVLQEKKQSLPTYSQLNTMLGREFAKAALTLIEQVHLPCSNIKAIGSHGQTLYHDATAEIPYTVQLGCGHTIAESTGITVVADFRTRDLIVGGQGAPFAPIYHQALFKNQPLPLVVVNIGGIANLSYLSEDSTVHGYDTGPGNCLMDAWIKRNLGQEYDKNGEWAASGKVIESLLTDLLQDSYFKKAQPKSIGKEYFSLAWLERHLKPEYSHADIQSTLLMLTVHTIARAVNFEKKPPSQVLICGGGAHNLTLLNALGLLLQDIPVKSTNAYGVNPDFIEALMFAWLANKTLTSEALDMHLITGAKRPAILGTIYPAGIDKRNWLRV</sequence>
<gene>
    <name evidence="1 2" type="primary">anmK</name>
    <name evidence="2" type="ORF">Ljam_0803</name>
</gene>
<comment type="similarity">
    <text evidence="1">Belongs to the anhydro-N-acetylmuramic acid kinase family.</text>
</comment>
<dbReference type="GO" id="GO:0016773">
    <property type="term" value="F:phosphotransferase activity, alcohol group as acceptor"/>
    <property type="evidence" value="ECO:0007669"/>
    <property type="project" value="UniProtKB-UniRule"/>
</dbReference>
<keyword evidence="1" id="KW-0808">Transferase</keyword>
<dbReference type="CDD" id="cd24050">
    <property type="entry name" value="ASKHA_NBD_ANMK"/>
    <property type="match status" value="1"/>
</dbReference>
<keyword evidence="1" id="KW-0547">Nucleotide-binding</keyword>
<dbReference type="UniPathway" id="UPA00544"/>
<dbReference type="STRING" id="455.Ljam_0803"/>
<dbReference type="GO" id="GO:0016301">
    <property type="term" value="F:kinase activity"/>
    <property type="evidence" value="ECO:0007669"/>
    <property type="project" value="UniProtKB-KW"/>
</dbReference>
<keyword evidence="1" id="KW-0119">Carbohydrate metabolism</keyword>
<keyword evidence="1" id="KW-0067">ATP-binding</keyword>
<evidence type="ECO:0000313" key="3">
    <source>
        <dbReference type="Proteomes" id="UP000054715"/>
    </source>
</evidence>
<protein>
    <recommendedName>
        <fullName evidence="1">Anhydro-N-acetylmuramic acid kinase</fullName>
        <ecNumber evidence="1">2.7.1.170</ecNumber>
    </recommendedName>
    <alternativeName>
        <fullName evidence="1">AnhMurNAc kinase</fullName>
    </alternativeName>
</protein>
<organism evidence="2 3">
    <name type="scientific">Legionella jamestowniensis</name>
    <dbReference type="NCBI Taxonomy" id="455"/>
    <lineage>
        <taxon>Bacteria</taxon>
        <taxon>Pseudomonadati</taxon>
        <taxon>Pseudomonadota</taxon>
        <taxon>Gammaproteobacteria</taxon>
        <taxon>Legionellales</taxon>
        <taxon>Legionellaceae</taxon>
        <taxon>Legionella</taxon>
    </lineage>
</organism>
<dbReference type="GO" id="GO:0006040">
    <property type="term" value="P:amino sugar metabolic process"/>
    <property type="evidence" value="ECO:0007669"/>
    <property type="project" value="InterPro"/>
</dbReference>
<proteinExistence type="inferred from homology"/>